<name>A0A412PI64_9FIRM</name>
<dbReference type="Pfam" id="PF01370">
    <property type="entry name" value="Epimerase"/>
    <property type="match status" value="1"/>
</dbReference>
<dbReference type="EMBL" id="QRWX01000001">
    <property type="protein sequence ID" value="RGT57876.1"/>
    <property type="molecule type" value="Genomic_DNA"/>
</dbReference>
<evidence type="ECO:0000256" key="9">
    <source>
        <dbReference type="ARBA" id="ARBA00023235"/>
    </source>
</evidence>
<keyword evidence="8" id="KW-0299">Galactose metabolism</keyword>
<dbReference type="InterPro" id="IPR036291">
    <property type="entry name" value="NAD(P)-bd_dom_sf"/>
</dbReference>
<comment type="catalytic activity">
    <reaction evidence="1">
        <text>UDP-alpha-D-glucose = UDP-alpha-D-galactose</text>
        <dbReference type="Rhea" id="RHEA:22168"/>
        <dbReference type="ChEBI" id="CHEBI:58885"/>
        <dbReference type="ChEBI" id="CHEBI:66914"/>
        <dbReference type="EC" id="5.1.3.2"/>
    </reaction>
</comment>
<evidence type="ECO:0000259" key="13">
    <source>
        <dbReference type="Pfam" id="PF01370"/>
    </source>
</evidence>
<comment type="cofactor">
    <cofactor evidence="2">
        <name>NAD(+)</name>
        <dbReference type="ChEBI" id="CHEBI:57540"/>
    </cofactor>
</comment>
<evidence type="ECO:0000256" key="1">
    <source>
        <dbReference type="ARBA" id="ARBA00000083"/>
    </source>
</evidence>
<dbReference type="Gene3D" id="3.40.50.720">
    <property type="entry name" value="NAD(P)-binding Rossmann-like Domain"/>
    <property type="match status" value="1"/>
</dbReference>
<evidence type="ECO:0000256" key="10">
    <source>
        <dbReference type="ARBA" id="ARBA00031367"/>
    </source>
</evidence>
<dbReference type="SUPFAM" id="SSF51735">
    <property type="entry name" value="NAD(P)-binding Rossmann-fold domains"/>
    <property type="match status" value="1"/>
</dbReference>
<keyword evidence="12" id="KW-0472">Membrane</keyword>
<gene>
    <name evidence="14" type="ORF">DWX20_02155</name>
</gene>
<evidence type="ECO:0000256" key="4">
    <source>
        <dbReference type="ARBA" id="ARBA00007637"/>
    </source>
</evidence>
<evidence type="ECO:0000313" key="14">
    <source>
        <dbReference type="EMBL" id="RGT57876.1"/>
    </source>
</evidence>
<evidence type="ECO:0000256" key="12">
    <source>
        <dbReference type="SAM" id="Phobius"/>
    </source>
</evidence>
<feature type="transmembrane region" description="Helical" evidence="12">
    <location>
        <begin position="6"/>
        <end position="24"/>
    </location>
</feature>
<evidence type="ECO:0000256" key="8">
    <source>
        <dbReference type="ARBA" id="ARBA00023144"/>
    </source>
</evidence>
<dbReference type="AlphaFoldDB" id="A0A412PI64"/>
<dbReference type="GO" id="GO:0005829">
    <property type="term" value="C:cytosol"/>
    <property type="evidence" value="ECO:0007669"/>
    <property type="project" value="TreeGrafter"/>
</dbReference>
<dbReference type="PANTHER" id="PTHR43725">
    <property type="entry name" value="UDP-GLUCOSE 4-EPIMERASE"/>
    <property type="match status" value="1"/>
</dbReference>
<proteinExistence type="inferred from homology"/>
<dbReference type="RefSeq" id="WP_118764301.1">
    <property type="nucleotide sequence ID" value="NZ_CABJCF010000001.1"/>
</dbReference>
<evidence type="ECO:0000313" key="15">
    <source>
        <dbReference type="Proteomes" id="UP000284731"/>
    </source>
</evidence>
<sequence>MSVRKILIIGGTGVISSAVLGMLAKSRDTELYVINRGHRPLPVMANHIICDANDTAKMQKIIGNTVFDAVIDFVVYKPDQARDRVYLFQNHTRQYIFISTVVVFNHESNFILNEDSVQKNRLSKYGRDKAACEDVFNQAAKKGFPITIVRPSQTYGFDCFPLSVKGKNCWSVVSRILNDKPVIIHGDGQSIWHMMHSYDFAYNFIQLIGNMNAINRSINLINPEIVTWDMIYDSLGKALNRKVQKVHIASETLAMSTKYPLSEQIAGDKKFSNLYTDIVRDTLIPDFKCLINLDKGIELYTQYIWEHSESRIEDSDFDLWCDQVISDYHAYMGRFNAKF</sequence>
<evidence type="ECO:0000256" key="6">
    <source>
        <dbReference type="ARBA" id="ARBA00018569"/>
    </source>
</evidence>
<organism evidence="14 15">
    <name type="scientific">Solobacterium moorei</name>
    <dbReference type="NCBI Taxonomy" id="102148"/>
    <lineage>
        <taxon>Bacteria</taxon>
        <taxon>Bacillati</taxon>
        <taxon>Bacillota</taxon>
        <taxon>Erysipelotrichia</taxon>
        <taxon>Erysipelotrichales</taxon>
        <taxon>Erysipelotrichaceae</taxon>
        <taxon>Solobacterium</taxon>
    </lineage>
</organism>
<evidence type="ECO:0000256" key="7">
    <source>
        <dbReference type="ARBA" id="ARBA00023027"/>
    </source>
</evidence>
<dbReference type="InterPro" id="IPR001509">
    <property type="entry name" value="Epimerase_deHydtase"/>
</dbReference>
<evidence type="ECO:0000256" key="2">
    <source>
        <dbReference type="ARBA" id="ARBA00001911"/>
    </source>
</evidence>
<evidence type="ECO:0000256" key="3">
    <source>
        <dbReference type="ARBA" id="ARBA00004947"/>
    </source>
</evidence>
<feature type="domain" description="NAD-dependent epimerase/dehydratase" evidence="13">
    <location>
        <begin position="6"/>
        <end position="214"/>
    </location>
</feature>
<comment type="similarity">
    <text evidence="4">Belongs to the NAD(P)-dependent epimerase/dehydratase family.</text>
</comment>
<keyword evidence="12" id="KW-0812">Transmembrane</keyword>
<keyword evidence="8" id="KW-0119">Carbohydrate metabolism</keyword>
<reference evidence="14 15" key="1">
    <citation type="submission" date="2018-08" db="EMBL/GenBank/DDBJ databases">
        <title>A genome reference for cultivated species of the human gut microbiota.</title>
        <authorList>
            <person name="Zou Y."/>
            <person name="Xue W."/>
            <person name="Luo G."/>
        </authorList>
    </citation>
    <scope>NUCLEOTIDE SEQUENCE [LARGE SCALE GENOMIC DNA]</scope>
    <source>
        <strain evidence="14 15">AF18-46</strain>
    </source>
</reference>
<keyword evidence="9" id="KW-0413">Isomerase</keyword>
<keyword evidence="7" id="KW-0520">NAD</keyword>
<accession>A0A412PI64</accession>
<dbReference type="GO" id="GO:0006012">
    <property type="term" value="P:galactose metabolic process"/>
    <property type="evidence" value="ECO:0007669"/>
    <property type="project" value="UniProtKB-KW"/>
</dbReference>
<protein>
    <recommendedName>
        <fullName evidence="6">UDP-glucose 4-epimerase</fullName>
        <ecNumber evidence="5">5.1.3.2</ecNumber>
    </recommendedName>
    <alternativeName>
        <fullName evidence="11">Galactowaldenase</fullName>
    </alternativeName>
    <alternativeName>
        <fullName evidence="10">UDP-galactose 4-epimerase</fullName>
    </alternativeName>
</protein>
<evidence type="ECO:0000256" key="11">
    <source>
        <dbReference type="ARBA" id="ARBA00033067"/>
    </source>
</evidence>
<dbReference type="PANTHER" id="PTHR43725:SF47">
    <property type="entry name" value="UDP-GLUCOSE 4-EPIMERASE"/>
    <property type="match status" value="1"/>
</dbReference>
<evidence type="ECO:0000256" key="5">
    <source>
        <dbReference type="ARBA" id="ARBA00013189"/>
    </source>
</evidence>
<dbReference type="GO" id="GO:0003978">
    <property type="term" value="F:UDP-glucose 4-epimerase activity"/>
    <property type="evidence" value="ECO:0007669"/>
    <property type="project" value="UniProtKB-EC"/>
</dbReference>
<comment type="pathway">
    <text evidence="3">Carbohydrate metabolism; galactose metabolism.</text>
</comment>
<dbReference type="Proteomes" id="UP000284731">
    <property type="component" value="Unassembled WGS sequence"/>
</dbReference>
<comment type="caution">
    <text evidence="14">The sequence shown here is derived from an EMBL/GenBank/DDBJ whole genome shotgun (WGS) entry which is preliminary data.</text>
</comment>
<keyword evidence="12" id="KW-1133">Transmembrane helix</keyword>
<dbReference type="EC" id="5.1.3.2" evidence="5"/>